<keyword evidence="1" id="KW-1133">Transmembrane helix</keyword>
<dbReference type="InterPro" id="IPR010090">
    <property type="entry name" value="Phage_tape_meas"/>
</dbReference>
<dbReference type="Pfam" id="PF10145">
    <property type="entry name" value="PhageMin_Tail"/>
    <property type="match status" value="1"/>
</dbReference>
<accession>A0A0F9RX84</accession>
<gene>
    <name evidence="3" type="ORF">LCGC14_0541560</name>
</gene>
<dbReference type="NCBIfam" id="TIGR01760">
    <property type="entry name" value="tape_meas_TP901"/>
    <property type="match status" value="1"/>
</dbReference>
<evidence type="ECO:0000313" key="3">
    <source>
        <dbReference type="EMBL" id="KKN59444.1"/>
    </source>
</evidence>
<evidence type="ECO:0000259" key="2">
    <source>
        <dbReference type="Pfam" id="PF10145"/>
    </source>
</evidence>
<sequence>MAFKAGSIYGEARLDDKKWNSGLKRITKGAALAGAAIAAAFAAAFVLSVKAANKFQKAMANVSTLVDTAIVDMQKLSKAVLLLPPALGETTELTKGLYQAFSAGATTAKEAMKITIDSAKFAKAALTDTFTAVDVLTTAVNAYGKETMDTTKASDIFFQTIKFGKITGEQLAASIGTSIPLYASVGIELEELTSGLAAMTKQGVDANLATTQLNAIVNAFLKPSGAMTEALQNMGYESGSTFLKAEGLAGALKLIETQTDGDAAAMSDLLPNIRALRGAMALTGVGGEEFNRVLGEMENATGVTEEAFAKQEKTFDTYKNSLKKVQTVVGNIGKHFVDKLTVGATTAAEGMLAFIMSSQGMEIVANIVGTVAGGFELLKGIIMPIVDVLLPVLND</sequence>
<feature type="transmembrane region" description="Helical" evidence="1">
    <location>
        <begin position="29"/>
        <end position="49"/>
    </location>
</feature>
<comment type="caution">
    <text evidence="3">The sequence shown here is derived from an EMBL/GenBank/DDBJ whole genome shotgun (WGS) entry which is preliminary data.</text>
</comment>
<name>A0A0F9RX84_9ZZZZ</name>
<feature type="domain" description="Phage tail tape measure protein" evidence="2">
    <location>
        <begin position="88"/>
        <end position="268"/>
    </location>
</feature>
<proteinExistence type="predicted"/>
<keyword evidence="1" id="KW-0472">Membrane</keyword>
<protein>
    <recommendedName>
        <fullName evidence="2">Phage tail tape measure protein domain-containing protein</fullName>
    </recommendedName>
</protein>
<reference evidence="3" key="1">
    <citation type="journal article" date="2015" name="Nature">
        <title>Complex archaea that bridge the gap between prokaryotes and eukaryotes.</title>
        <authorList>
            <person name="Spang A."/>
            <person name="Saw J.H."/>
            <person name="Jorgensen S.L."/>
            <person name="Zaremba-Niedzwiedzka K."/>
            <person name="Martijn J."/>
            <person name="Lind A.E."/>
            <person name="van Eijk R."/>
            <person name="Schleper C."/>
            <person name="Guy L."/>
            <person name="Ettema T.J."/>
        </authorList>
    </citation>
    <scope>NUCLEOTIDE SEQUENCE</scope>
</reference>
<keyword evidence="1" id="KW-0812">Transmembrane</keyword>
<dbReference type="EMBL" id="LAZR01000725">
    <property type="protein sequence ID" value="KKN59444.1"/>
    <property type="molecule type" value="Genomic_DNA"/>
</dbReference>
<organism evidence="3">
    <name type="scientific">marine sediment metagenome</name>
    <dbReference type="NCBI Taxonomy" id="412755"/>
    <lineage>
        <taxon>unclassified sequences</taxon>
        <taxon>metagenomes</taxon>
        <taxon>ecological metagenomes</taxon>
    </lineage>
</organism>
<dbReference type="AlphaFoldDB" id="A0A0F9RX84"/>
<evidence type="ECO:0000256" key="1">
    <source>
        <dbReference type="SAM" id="Phobius"/>
    </source>
</evidence>
<feature type="non-terminal residue" evidence="3">
    <location>
        <position position="395"/>
    </location>
</feature>